<feature type="transmembrane region" description="Helical" evidence="1">
    <location>
        <begin position="6"/>
        <end position="24"/>
    </location>
</feature>
<keyword evidence="1" id="KW-1133">Transmembrane helix</keyword>
<sequence>MLVQGMLIDIIVGAAAVLICWRFGEWSKWSEYYSTILFFILGDMAYNFSFYNHPLWMYGGNLINHTFTDIFIAITLFPTTIILYNTFYPNKVGKKIIYVLLCSGIYSLIEFILYVFNSFFIKMVGR</sequence>
<reference evidence="2 3" key="1">
    <citation type="journal article" date="2001" name="J. Bacteriol.">
        <title>Genome sequence and comparative analysis of the solvent-producing bacterium Clostridium acetobutylicum.</title>
        <authorList>
            <person name="Nolling J."/>
            <person name="Breton G."/>
            <person name="Omelchenko M.V."/>
            <person name="Makarova K.S."/>
            <person name="Zeng Q."/>
            <person name="Gibson R."/>
            <person name="Lee H.M."/>
            <person name="Dubois J."/>
            <person name="Qiu D."/>
            <person name="Hitti J."/>
            <person name="Wolf Y.I."/>
            <person name="Tatusov R.L."/>
            <person name="Sabathe F."/>
            <person name="Doucette-Stamm L."/>
            <person name="Soucaille P."/>
            <person name="Daly M.J."/>
            <person name="Bennett G.N."/>
            <person name="Koonin E.V."/>
            <person name="Smith D.R."/>
        </authorList>
    </citation>
    <scope>NUCLEOTIDE SEQUENCE [LARGE SCALE GENOMIC DNA]</scope>
    <source>
        <strain evidence="3">ATCC 824 / DSM 792 / JCM 1419 / LMG 5710 / VKM B-1787</strain>
        <plasmid evidence="3">pSOL1</plasmid>
    </source>
</reference>
<proteinExistence type="predicted"/>
<evidence type="ECO:0000313" key="3">
    <source>
        <dbReference type="Proteomes" id="UP000000814"/>
    </source>
</evidence>
<dbReference type="OrthoDB" id="2628935at2"/>
<accession>Q97TQ7</accession>
<dbReference type="KEGG" id="cac:CA_P0041"/>
<dbReference type="InterPro" id="IPR048147">
    <property type="entry name" value="CBO0543-like"/>
</dbReference>
<protein>
    <submittedName>
        <fullName evidence="2">Uncharacterized protein</fullName>
    </submittedName>
</protein>
<name>Q97TQ7_CLOAB</name>
<keyword evidence="1" id="KW-0812">Transmembrane</keyword>
<dbReference type="Proteomes" id="UP000000814">
    <property type="component" value="Plasmid pSOL1"/>
</dbReference>
<evidence type="ECO:0000313" key="2">
    <source>
        <dbReference type="EMBL" id="AAK76787.1"/>
    </source>
</evidence>
<evidence type="ECO:0000256" key="1">
    <source>
        <dbReference type="SAM" id="Phobius"/>
    </source>
</evidence>
<keyword evidence="2" id="KW-0614">Plasmid</keyword>
<dbReference type="EMBL" id="AE001438">
    <property type="protein sequence ID" value="AAK76787.1"/>
    <property type="molecule type" value="Genomic_DNA"/>
</dbReference>
<feature type="transmembrane region" description="Helical" evidence="1">
    <location>
        <begin position="31"/>
        <end position="50"/>
    </location>
</feature>
<organism evidence="2 3">
    <name type="scientific">Clostridium acetobutylicum (strain ATCC 824 / DSM 792 / JCM 1419 / IAM 19013 / LMG 5710 / NBRC 13948 / NRRL B-527 / VKM B-1787 / 2291 / W)</name>
    <dbReference type="NCBI Taxonomy" id="272562"/>
    <lineage>
        <taxon>Bacteria</taxon>
        <taxon>Bacillati</taxon>
        <taxon>Bacillota</taxon>
        <taxon>Clostridia</taxon>
        <taxon>Eubacteriales</taxon>
        <taxon>Clostridiaceae</taxon>
        <taxon>Clostridium</taxon>
    </lineage>
</organism>
<dbReference type="AlphaFoldDB" id="Q97TQ7"/>
<feature type="transmembrane region" description="Helical" evidence="1">
    <location>
        <begin position="62"/>
        <end position="84"/>
    </location>
</feature>
<keyword evidence="3" id="KW-1185">Reference proteome</keyword>
<dbReference type="HOGENOM" id="CLU_2045547_0_0_9"/>
<gene>
    <name evidence="2" type="ordered locus">CA_P0041</name>
</gene>
<keyword evidence="1" id="KW-0472">Membrane</keyword>
<feature type="transmembrane region" description="Helical" evidence="1">
    <location>
        <begin position="96"/>
        <end position="116"/>
    </location>
</feature>
<geneLocation type="plasmid" evidence="2 3">
    <name>pSOL1</name>
</geneLocation>
<dbReference type="NCBIfam" id="NF041644">
    <property type="entry name" value="CBO0543_fam"/>
    <property type="match status" value="1"/>
</dbReference>